<dbReference type="AlphaFoldDB" id="A0A195B645"/>
<gene>
    <name evidence="1" type="ORF">ALC53_09842</name>
</gene>
<accession>A0A195B645</accession>
<organism evidence="1 2">
    <name type="scientific">Atta colombica</name>
    <dbReference type="NCBI Taxonomy" id="520822"/>
    <lineage>
        <taxon>Eukaryota</taxon>
        <taxon>Metazoa</taxon>
        <taxon>Ecdysozoa</taxon>
        <taxon>Arthropoda</taxon>
        <taxon>Hexapoda</taxon>
        <taxon>Insecta</taxon>
        <taxon>Pterygota</taxon>
        <taxon>Neoptera</taxon>
        <taxon>Endopterygota</taxon>
        <taxon>Hymenoptera</taxon>
        <taxon>Apocrita</taxon>
        <taxon>Aculeata</taxon>
        <taxon>Formicoidea</taxon>
        <taxon>Formicidae</taxon>
        <taxon>Myrmicinae</taxon>
        <taxon>Atta</taxon>
    </lineage>
</organism>
<name>A0A195B645_9HYME</name>
<dbReference type="Proteomes" id="UP000078540">
    <property type="component" value="Unassembled WGS sequence"/>
</dbReference>
<protein>
    <submittedName>
        <fullName evidence="1">Uncharacterized protein</fullName>
    </submittedName>
</protein>
<dbReference type="EMBL" id="KQ976587">
    <property type="protein sequence ID" value="KYM79730.1"/>
    <property type="molecule type" value="Genomic_DNA"/>
</dbReference>
<reference evidence="1 2" key="1">
    <citation type="submission" date="2015-09" db="EMBL/GenBank/DDBJ databases">
        <title>Atta colombica WGS genome.</title>
        <authorList>
            <person name="Nygaard S."/>
            <person name="Hu H."/>
            <person name="Boomsma J."/>
            <person name="Zhang G."/>
        </authorList>
    </citation>
    <scope>NUCLEOTIDE SEQUENCE [LARGE SCALE GENOMIC DNA]</scope>
    <source>
        <strain evidence="1">Treedump-2</strain>
        <tissue evidence="1">Whole body</tissue>
    </source>
</reference>
<evidence type="ECO:0000313" key="1">
    <source>
        <dbReference type="EMBL" id="KYM79730.1"/>
    </source>
</evidence>
<sequence length="323" mass="35786">MGFDDLPPRILVQKPGAFAAGDQTRTRTRRKGAPDESFLAWLPPLAYKFLKNVNNSLSNLFFNCNNSNLEAWRWRFTDIFRNYVPFSQIVRETLVSTNGQTKPEVDRLMGMQVVRVKNTLLRNIHDKTAASETGARKTLDPDKWRQDGIRFLDDNMFSRKNGLLSFENPNYHLDPARLDDALNSNGNGSSLYDELYQELVGGGGRSGEVTGGGGGGGGTRVQARRTYATLDLGSMGVDVTQGPLTQDSVTDDAPDNTDNHNLGYFVTFLKQKGWNGARRYRNVNSNPTGTKRLDIFTSGWILGDKLAILGVQGVEKGSAVESR</sequence>
<proteinExistence type="predicted"/>
<evidence type="ECO:0000313" key="2">
    <source>
        <dbReference type="Proteomes" id="UP000078540"/>
    </source>
</evidence>
<dbReference type="STRING" id="520822.A0A195B645"/>
<keyword evidence="2" id="KW-1185">Reference proteome</keyword>